<dbReference type="GO" id="GO:0016810">
    <property type="term" value="F:hydrolase activity, acting on carbon-nitrogen (but not peptide) bonds"/>
    <property type="evidence" value="ECO:0007669"/>
    <property type="project" value="InterPro"/>
</dbReference>
<protein>
    <recommendedName>
        <fullName evidence="2">Amidohydrolase-related domain-containing protein</fullName>
    </recommendedName>
</protein>
<name>A0A381V0M8_9ZZZZ</name>
<dbReference type="EMBL" id="UINC01007448">
    <property type="protein sequence ID" value="SVA33378.1"/>
    <property type="molecule type" value="Genomic_DNA"/>
</dbReference>
<organism evidence="1">
    <name type="scientific">marine metagenome</name>
    <dbReference type="NCBI Taxonomy" id="408172"/>
    <lineage>
        <taxon>unclassified sequences</taxon>
        <taxon>metagenomes</taxon>
        <taxon>ecological metagenomes</taxon>
    </lineage>
</organism>
<dbReference type="SUPFAM" id="SSF51338">
    <property type="entry name" value="Composite domain of metallo-dependent hydrolases"/>
    <property type="match status" value="1"/>
</dbReference>
<sequence>MEFIGTLHDPESLIAKVGIAGNVDLTMINGRIVWKNGEFPGLDEQKIVSDAQEHVHRVVYA</sequence>
<gene>
    <name evidence="1" type="ORF">METZ01_LOCUS86232</name>
</gene>
<dbReference type="Gene3D" id="2.30.40.10">
    <property type="entry name" value="Urease, subunit C, domain 1"/>
    <property type="match status" value="1"/>
</dbReference>
<dbReference type="InterPro" id="IPR011059">
    <property type="entry name" value="Metal-dep_hydrolase_composite"/>
</dbReference>
<proteinExistence type="predicted"/>
<accession>A0A381V0M8</accession>
<dbReference type="AlphaFoldDB" id="A0A381V0M8"/>
<reference evidence="1" key="1">
    <citation type="submission" date="2018-05" db="EMBL/GenBank/DDBJ databases">
        <authorList>
            <person name="Lanie J.A."/>
            <person name="Ng W.-L."/>
            <person name="Kazmierczak K.M."/>
            <person name="Andrzejewski T.M."/>
            <person name="Davidsen T.M."/>
            <person name="Wayne K.J."/>
            <person name="Tettelin H."/>
            <person name="Glass J.I."/>
            <person name="Rusch D."/>
            <person name="Podicherti R."/>
            <person name="Tsui H.-C.T."/>
            <person name="Winkler M.E."/>
        </authorList>
    </citation>
    <scope>NUCLEOTIDE SEQUENCE</scope>
</reference>
<evidence type="ECO:0000313" key="1">
    <source>
        <dbReference type="EMBL" id="SVA33378.1"/>
    </source>
</evidence>
<evidence type="ECO:0008006" key="2">
    <source>
        <dbReference type="Google" id="ProtNLM"/>
    </source>
</evidence>